<proteinExistence type="predicted"/>
<accession>A0A0D2FLV7</accession>
<keyword evidence="2" id="KW-0812">Transmembrane</keyword>
<gene>
    <name evidence="3" type="ORF">PV04_06927</name>
</gene>
<dbReference type="STRING" id="5601.A0A0D2FLV7"/>
<name>A0A0D2FLV7_9EURO</name>
<keyword evidence="4" id="KW-1185">Reference proteome</keyword>
<sequence length="192" mass="21307">MAYDIAGLSPSITNILNNINTTTFSGDDLDLFFHCWTRPHCPACLSPSNPYPCSWCATSQTCVPNTIFPYPFGIISPIKSADICPLAWRERWEMRARPFSCRCSSMTFLSVVVAVVGTLIGLVAILLCVRLGTWAGRRWKARRQGWWKMRDWTFCWVPGFDHRKDASTETVPPAGSEVNGAAAASESTPLLA</sequence>
<evidence type="ECO:0000256" key="1">
    <source>
        <dbReference type="SAM" id="MobiDB-lite"/>
    </source>
</evidence>
<evidence type="ECO:0008006" key="5">
    <source>
        <dbReference type="Google" id="ProtNLM"/>
    </source>
</evidence>
<feature type="transmembrane region" description="Helical" evidence="2">
    <location>
        <begin position="108"/>
        <end position="133"/>
    </location>
</feature>
<evidence type="ECO:0000313" key="3">
    <source>
        <dbReference type="EMBL" id="KIW67695.1"/>
    </source>
</evidence>
<keyword evidence="2" id="KW-1133">Transmembrane helix</keyword>
<feature type="region of interest" description="Disordered" evidence="1">
    <location>
        <begin position="167"/>
        <end position="192"/>
    </location>
</feature>
<protein>
    <recommendedName>
        <fullName evidence="5">PSI domain-containing protein</fullName>
    </recommendedName>
</protein>
<dbReference type="Proteomes" id="UP000054266">
    <property type="component" value="Unassembled WGS sequence"/>
</dbReference>
<keyword evidence="2" id="KW-0472">Membrane</keyword>
<dbReference type="EMBL" id="KN846959">
    <property type="protein sequence ID" value="KIW67695.1"/>
    <property type="molecule type" value="Genomic_DNA"/>
</dbReference>
<dbReference type="HOGENOM" id="CLU_094690_0_0_1"/>
<evidence type="ECO:0000256" key="2">
    <source>
        <dbReference type="SAM" id="Phobius"/>
    </source>
</evidence>
<reference evidence="3 4" key="1">
    <citation type="submission" date="2015-01" db="EMBL/GenBank/DDBJ databases">
        <title>The Genome Sequence of Capronia semiimmersa CBS27337.</title>
        <authorList>
            <consortium name="The Broad Institute Genomics Platform"/>
            <person name="Cuomo C."/>
            <person name="de Hoog S."/>
            <person name="Gorbushina A."/>
            <person name="Stielow B."/>
            <person name="Teixiera M."/>
            <person name="Abouelleil A."/>
            <person name="Chapman S.B."/>
            <person name="Priest M."/>
            <person name="Young S.K."/>
            <person name="Wortman J."/>
            <person name="Nusbaum C."/>
            <person name="Birren B."/>
        </authorList>
    </citation>
    <scope>NUCLEOTIDE SEQUENCE [LARGE SCALE GENOMIC DNA]</scope>
    <source>
        <strain evidence="3 4">CBS 27337</strain>
    </source>
</reference>
<dbReference type="AlphaFoldDB" id="A0A0D2FLV7"/>
<organism evidence="3 4">
    <name type="scientific">Phialophora macrospora</name>
    <dbReference type="NCBI Taxonomy" id="1851006"/>
    <lineage>
        <taxon>Eukaryota</taxon>
        <taxon>Fungi</taxon>
        <taxon>Dikarya</taxon>
        <taxon>Ascomycota</taxon>
        <taxon>Pezizomycotina</taxon>
        <taxon>Eurotiomycetes</taxon>
        <taxon>Chaetothyriomycetidae</taxon>
        <taxon>Chaetothyriales</taxon>
        <taxon>Herpotrichiellaceae</taxon>
        <taxon>Phialophora</taxon>
    </lineage>
</organism>
<evidence type="ECO:0000313" key="4">
    <source>
        <dbReference type="Proteomes" id="UP000054266"/>
    </source>
</evidence>